<dbReference type="EMBL" id="BTSY01000002">
    <property type="protein sequence ID" value="GMT16685.1"/>
    <property type="molecule type" value="Genomic_DNA"/>
</dbReference>
<feature type="non-terminal residue" evidence="2">
    <location>
        <position position="103"/>
    </location>
</feature>
<evidence type="ECO:0000256" key="1">
    <source>
        <dbReference type="SAM" id="MobiDB-lite"/>
    </source>
</evidence>
<dbReference type="Proteomes" id="UP001432322">
    <property type="component" value="Unassembled WGS sequence"/>
</dbReference>
<comment type="caution">
    <text evidence="2">The sequence shown here is derived from an EMBL/GenBank/DDBJ whole genome shotgun (WGS) entry which is preliminary data.</text>
</comment>
<proteinExistence type="predicted"/>
<keyword evidence="3" id="KW-1185">Reference proteome</keyword>
<reference evidence="2" key="1">
    <citation type="submission" date="2023-10" db="EMBL/GenBank/DDBJ databases">
        <title>Genome assembly of Pristionchus species.</title>
        <authorList>
            <person name="Yoshida K."/>
            <person name="Sommer R.J."/>
        </authorList>
    </citation>
    <scope>NUCLEOTIDE SEQUENCE</scope>
    <source>
        <strain evidence="2">RS5133</strain>
    </source>
</reference>
<gene>
    <name evidence="2" type="ORF">PFISCL1PPCAC_7982</name>
</gene>
<feature type="non-terminal residue" evidence="2">
    <location>
        <position position="1"/>
    </location>
</feature>
<evidence type="ECO:0000313" key="2">
    <source>
        <dbReference type="EMBL" id="GMT16685.1"/>
    </source>
</evidence>
<dbReference type="AlphaFoldDB" id="A0AAV5VAJ7"/>
<protein>
    <submittedName>
        <fullName evidence="2">Uncharacterized protein</fullName>
    </submittedName>
</protein>
<sequence>HLPAVRHVVHVHRLLEENLLRHIDSIQSECRLESDDPLVRRSARVRDEGNSVPVVVLDEGGRDGGDAADGSNGHSHECLVDALVGECICSLHVSDDGHIPEGR</sequence>
<organism evidence="2 3">
    <name type="scientific">Pristionchus fissidentatus</name>
    <dbReference type="NCBI Taxonomy" id="1538716"/>
    <lineage>
        <taxon>Eukaryota</taxon>
        <taxon>Metazoa</taxon>
        <taxon>Ecdysozoa</taxon>
        <taxon>Nematoda</taxon>
        <taxon>Chromadorea</taxon>
        <taxon>Rhabditida</taxon>
        <taxon>Rhabditina</taxon>
        <taxon>Diplogasteromorpha</taxon>
        <taxon>Diplogasteroidea</taxon>
        <taxon>Neodiplogasteridae</taxon>
        <taxon>Pristionchus</taxon>
    </lineage>
</organism>
<name>A0AAV5VAJ7_9BILA</name>
<evidence type="ECO:0000313" key="3">
    <source>
        <dbReference type="Proteomes" id="UP001432322"/>
    </source>
</evidence>
<accession>A0AAV5VAJ7</accession>
<feature type="region of interest" description="Disordered" evidence="1">
    <location>
        <begin position="50"/>
        <end position="72"/>
    </location>
</feature>